<keyword evidence="2" id="KW-1185">Reference proteome</keyword>
<sequence length="706" mass="77986">MAAIFSLLQVLLLVLALQHSAVATNCKERERHALLELKKGFKDPSKRLFSWEGQENCCMWEGVQCDNKTENVIGLDLRNTVSYYQEVGDLYIISSRLEGSLGGEISSSLIHLQHLKHLDLSGNYFLGETIPSFISQLKELRYLNLSRAGFKGTIPSCLGNLSSLQTLDLSNNGVYQYEPSHQWLSHLTSLRHLVVSGVTFSSNSSTSLVLALNKLPSLVEISLSDCMLESIPLFIPSLNFSFLSILDLSQNNISSFMPGWFFNLSRLEYLDLSSNDFHGRVSHNLANMTSLKSLNLGVNDFSEDAIPESIGSLCNLDTLDLSRWNIGKRFAEFGGVFSGCLRNSLTHLHLSSASLKGIIPDWIGDIKNLQVLDLSNNFLYGSVPSSLARLSSLQELILISNELNGTVPEEIGKLSELVNLNLAGNYLNVVLSETHFAELEKLEILFLSDNPLVFNVSSHWNPPFILKTLRISSCSLGPQFPTWLQTQHELHALDMSDVGIADTAPIWFWNLTTKLFSLDLSHNQIEGTIPKTLSFRDIFSVDLSSNLFSGTLPEFGSITRELDLSNNTFSGHIPANIGERMPYMFYLSVSTNKLSGRVPSSLCQMKGMGAVDLSKNQLSGELPDCWLNSSALQILDFSNNNVIGGIPESICDMPSLTSLHLSNNNLSGEFPVSLKKCCHAPATQPGPLTDRPHQTGWTPLGARPQI</sequence>
<keyword evidence="1" id="KW-0808">Transferase</keyword>
<protein>
    <submittedName>
        <fullName evidence="1">Non-specific serine/threonine protein kinase protein</fullName>
        <ecNumber evidence="1">2.7.11.1</ecNumber>
    </submittedName>
</protein>
<dbReference type="EC" id="2.7.11.1" evidence="1"/>
<name>A0ACB7U0J3_DIOAL</name>
<organism evidence="1 2">
    <name type="scientific">Dioscorea alata</name>
    <name type="common">Purple yam</name>
    <dbReference type="NCBI Taxonomy" id="55571"/>
    <lineage>
        <taxon>Eukaryota</taxon>
        <taxon>Viridiplantae</taxon>
        <taxon>Streptophyta</taxon>
        <taxon>Embryophyta</taxon>
        <taxon>Tracheophyta</taxon>
        <taxon>Spermatophyta</taxon>
        <taxon>Magnoliopsida</taxon>
        <taxon>Liliopsida</taxon>
        <taxon>Dioscoreales</taxon>
        <taxon>Dioscoreaceae</taxon>
        <taxon>Dioscorea</taxon>
    </lineage>
</organism>
<evidence type="ECO:0000313" key="2">
    <source>
        <dbReference type="Proteomes" id="UP000827976"/>
    </source>
</evidence>
<dbReference type="EMBL" id="CM037029">
    <property type="protein sequence ID" value="KAH7653839.1"/>
    <property type="molecule type" value="Genomic_DNA"/>
</dbReference>
<gene>
    <name evidence="1" type="ORF">IHE45_19G105600</name>
</gene>
<comment type="caution">
    <text evidence="1">The sequence shown here is derived from an EMBL/GenBank/DDBJ whole genome shotgun (WGS) entry which is preliminary data.</text>
</comment>
<keyword evidence="1" id="KW-0723">Serine/threonine-protein kinase</keyword>
<reference evidence="2" key="1">
    <citation type="journal article" date="2022" name="Nat. Commun.">
        <title>Chromosome evolution and the genetic basis of agronomically important traits in greater yam.</title>
        <authorList>
            <person name="Bredeson J.V."/>
            <person name="Lyons J.B."/>
            <person name="Oniyinde I.O."/>
            <person name="Okereke N.R."/>
            <person name="Kolade O."/>
            <person name="Nnabue I."/>
            <person name="Nwadili C.O."/>
            <person name="Hribova E."/>
            <person name="Parker M."/>
            <person name="Nwogha J."/>
            <person name="Shu S."/>
            <person name="Carlson J."/>
            <person name="Kariba R."/>
            <person name="Muthemba S."/>
            <person name="Knop K."/>
            <person name="Barton G.J."/>
            <person name="Sherwood A.V."/>
            <person name="Lopez-Montes A."/>
            <person name="Asiedu R."/>
            <person name="Jamnadass R."/>
            <person name="Muchugi A."/>
            <person name="Goodstein D."/>
            <person name="Egesi C.N."/>
            <person name="Featherston J."/>
            <person name="Asfaw A."/>
            <person name="Simpson G.G."/>
            <person name="Dolezel J."/>
            <person name="Hendre P.S."/>
            <person name="Van Deynze A."/>
            <person name="Kumar P.L."/>
            <person name="Obidiegwu J.E."/>
            <person name="Bhattacharjee R."/>
            <person name="Rokhsar D.S."/>
        </authorList>
    </citation>
    <scope>NUCLEOTIDE SEQUENCE [LARGE SCALE GENOMIC DNA]</scope>
    <source>
        <strain evidence="2">cv. TDa95/00328</strain>
    </source>
</reference>
<proteinExistence type="predicted"/>
<dbReference type="Proteomes" id="UP000827976">
    <property type="component" value="Chromosome 19"/>
</dbReference>
<accession>A0ACB7U0J3</accession>
<evidence type="ECO:0000313" key="1">
    <source>
        <dbReference type="EMBL" id="KAH7653839.1"/>
    </source>
</evidence>
<keyword evidence="1" id="KW-0418">Kinase</keyword>